<organism evidence="1 2">
    <name type="scientific">Ahrensia kielensis</name>
    <dbReference type="NCBI Taxonomy" id="76980"/>
    <lineage>
        <taxon>Bacteria</taxon>
        <taxon>Pseudomonadati</taxon>
        <taxon>Pseudomonadota</taxon>
        <taxon>Alphaproteobacteria</taxon>
        <taxon>Hyphomicrobiales</taxon>
        <taxon>Ahrensiaceae</taxon>
        <taxon>Ahrensia</taxon>
    </lineage>
</organism>
<dbReference type="Gene3D" id="1.10.3680.10">
    <property type="entry name" value="TerB-like"/>
    <property type="match status" value="1"/>
</dbReference>
<dbReference type="SUPFAM" id="SSF158682">
    <property type="entry name" value="TerB-like"/>
    <property type="match status" value="1"/>
</dbReference>
<dbReference type="Proteomes" id="UP001477870">
    <property type="component" value="Unassembled WGS sequence"/>
</dbReference>
<name>A0ABU9TBA4_9HYPH</name>
<dbReference type="RefSeq" id="WP_018689100.1">
    <property type="nucleotide sequence ID" value="NZ_JBBMQO010000010.1"/>
</dbReference>
<dbReference type="CDD" id="cd07178">
    <property type="entry name" value="terB_like_YebE"/>
    <property type="match status" value="1"/>
</dbReference>
<dbReference type="EMBL" id="JBBMQO010000010">
    <property type="protein sequence ID" value="MEM5503043.1"/>
    <property type="molecule type" value="Genomic_DNA"/>
</dbReference>
<protein>
    <submittedName>
        <fullName evidence="1">Tellurite resistance TerB family protein</fullName>
    </submittedName>
</protein>
<gene>
    <name evidence="1" type="ORF">WNY59_15755</name>
</gene>
<accession>A0ABU9TBA4</accession>
<dbReference type="InterPro" id="IPR029024">
    <property type="entry name" value="TerB-like"/>
</dbReference>
<keyword evidence="2" id="KW-1185">Reference proteome</keyword>
<evidence type="ECO:0000313" key="2">
    <source>
        <dbReference type="Proteomes" id="UP001477870"/>
    </source>
</evidence>
<proteinExistence type="predicted"/>
<sequence length="233" mass="24531">MFDAKKLLNDLLNSPVPGSNDNATVRDKASQVGQLAKDNPLATGALAAVLLGTGAGRSITGSALKIGGVAAVAGLAYKAYQNYQNGQKPEATSDEQVVLAPPKDSDFATESAPQGADEFTLSLVKAMIAAARADGHIDDEERGRIADKLSMGGYDEDAQSFIRAELSKPVDLDMIVASAKTEAQRIELYTASRLAIDPTSRAERGYLDMLAGRLSLPDQLVDHIEATIKQATA</sequence>
<dbReference type="InterPro" id="IPR007486">
    <property type="entry name" value="YebE"/>
</dbReference>
<evidence type="ECO:0000313" key="1">
    <source>
        <dbReference type="EMBL" id="MEM5503043.1"/>
    </source>
</evidence>
<comment type="caution">
    <text evidence="1">The sequence shown here is derived from an EMBL/GenBank/DDBJ whole genome shotgun (WGS) entry which is preliminary data.</text>
</comment>
<reference evidence="1 2" key="1">
    <citation type="submission" date="2024-03" db="EMBL/GenBank/DDBJ databases">
        <title>Community enrichment and isolation of bacterial strains for fucoidan degradation.</title>
        <authorList>
            <person name="Sichert A."/>
        </authorList>
    </citation>
    <scope>NUCLEOTIDE SEQUENCE [LARGE SCALE GENOMIC DNA]</scope>
    <source>
        <strain evidence="1 2">AS62</strain>
    </source>
</reference>
<dbReference type="Pfam" id="PF04391">
    <property type="entry name" value="DUF533"/>
    <property type="match status" value="1"/>
</dbReference>